<name>A0AB39NVQ5_9ACTN</name>
<proteinExistence type="predicted"/>
<dbReference type="RefSeq" id="WP_086679517.1">
    <property type="nucleotide sequence ID" value="NZ_CP163433.1"/>
</dbReference>
<protein>
    <recommendedName>
        <fullName evidence="2">Lipoprotein</fullName>
    </recommendedName>
</protein>
<dbReference type="EMBL" id="CP163433">
    <property type="protein sequence ID" value="XDQ21064.1"/>
    <property type="molecule type" value="Genomic_DNA"/>
</dbReference>
<accession>A0AB39NVQ5</accession>
<dbReference type="PROSITE" id="PS51257">
    <property type="entry name" value="PROKAR_LIPOPROTEIN"/>
    <property type="match status" value="1"/>
</dbReference>
<dbReference type="AlphaFoldDB" id="A0AB39NVQ5"/>
<sequence length="213" mass="23193">MKRKVIAASFIATGLAFSVSSCSTDEEKAKPASGCEEVLGAAGLEWVQEKAQADDIERGGVNLDKLRREYYRQMKPWKPNAQRWESEVCTIKSTELGDGKKLTIEFGPSSTPFDFDEKTNPDGTVTSVNADLKLQQVRDFKDVTHYGVYVKCKVSGTSPRQEIVTPLAGVMTDTLTAGTSDAVHMRHLLRATQAVVDLLGCENDPSVPATPPA</sequence>
<evidence type="ECO:0008006" key="2">
    <source>
        <dbReference type="Google" id="ProtNLM"/>
    </source>
</evidence>
<organism evidence="1">
    <name type="scientific">Streptomyces sp. R17</name>
    <dbReference type="NCBI Taxonomy" id="3238626"/>
    <lineage>
        <taxon>Bacteria</taxon>
        <taxon>Bacillati</taxon>
        <taxon>Actinomycetota</taxon>
        <taxon>Actinomycetes</taxon>
        <taxon>Kitasatosporales</taxon>
        <taxon>Streptomycetaceae</taxon>
        <taxon>Streptomyces</taxon>
    </lineage>
</organism>
<reference evidence="1" key="1">
    <citation type="submission" date="2024-07" db="EMBL/GenBank/DDBJ databases">
        <authorList>
            <person name="Yu S.T."/>
        </authorList>
    </citation>
    <scope>NUCLEOTIDE SEQUENCE</scope>
    <source>
        <strain evidence="1">R17</strain>
    </source>
</reference>
<evidence type="ECO:0000313" key="1">
    <source>
        <dbReference type="EMBL" id="XDQ21064.1"/>
    </source>
</evidence>
<gene>
    <name evidence="1" type="ORF">AB5J48_24295</name>
</gene>